<dbReference type="InterPro" id="IPR013249">
    <property type="entry name" value="RNA_pol_sigma70_r4_t2"/>
</dbReference>
<dbReference type="Pfam" id="PF12680">
    <property type="entry name" value="SnoaL_2"/>
    <property type="match status" value="1"/>
</dbReference>
<evidence type="ECO:0000259" key="10">
    <source>
        <dbReference type="Pfam" id="PF12680"/>
    </source>
</evidence>
<evidence type="ECO:0000313" key="11">
    <source>
        <dbReference type="EMBL" id="MBC6471265.1"/>
    </source>
</evidence>
<keyword evidence="5 7" id="KW-0238">DNA-binding</keyword>
<keyword evidence="11" id="KW-0548">Nucleotidyltransferase</keyword>
<accession>A0ABR7M3F8</accession>
<dbReference type="CDD" id="cd06171">
    <property type="entry name" value="Sigma70_r4"/>
    <property type="match status" value="1"/>
</dbReference>
<dbReference type="EMBL" id="JABVEC010000064">
    <property type="protein sequence ID" value="MBC6471265.1"/>
    <property type="molecule type" value="Genomic_DNA"/>
</dbReference>
<evidence type="ECO:0000259" key="9">
    <source>
        <dbReference type="Pfam" id="PF08281"/>
    </source>
</evidence>
<dbReference type="Proteomes" id="UP000805614">
    <property type="component" value="Unassembled WGS sequence"/>
</dbReference>
<reference evidence="11 12" key="1">
    <citation type="submission" date="2020-06" db="EMBL/GenBank/DDBJ databases">
        <title>Actinomadura xiongansis sp. nov., isolated from soil of Baiyangdian.</title>
        <authorList>
            <person name="Zhang X."/>
        </authorList>
    </citation>
    <scope>NUCLEOTIDE SEQUENCE [LARGE SCALE GENOMIC DNA]</scope>
    <source>
        <strain evidence="11 12">HBUM206468</strain>
    </source>
</reference>
<evidence type="ECO:0000256" key="1">
    <source>
        <dbReference type="ARBA" id="ARBA00010641"/>
    </source>
</evidence>
<keyword evidence="4 7" id="KW-0731">Sigma factor</keyword>
<dbReference type="NCBIfam" id="TIGR02937">
    <property type="entry name" value="sigma70-ECF"/>
    <property type="match status" value="1"/>
</dbReference>
<feature type="domain" description="RNA polymerase sigma factor 70 region 4 type 2" evidence="9">
    <location>
        <begin position="148"/>
        <end position="196"/>
    </location>
</feature>
<organism evidence="11 12">
    <name type="scientific">Actinomadura alba</name>
    <dbReference type="NCBI Taxonomy" id="406431"/>
    <lineage>
        <taxon>Bacteria</taxon>
        <taxon>Bacillati</taxon>
        <taxon>Actinomycetota</taxon>
        <taxon>Actinomycetes</taxon>
        <taxon>Streptosporangiales</taxon>
        <taxon>Thermomonosporaceae</taxon>
        <taxon>Actinomadura</taxon>
    </lineage>
</organism>
<dbReference type="GO" id="GO:0003899">
    <property type="term" value="F:DNA-directed RNA polymerase activity"/>
    <property type="evidence" value="ECO:0007669"/>
    <property type="project" value="UniProtKB-EC"/>
</dbReference>
<proteinExistence type="inferred from homology"/>
<keyword evidence="11" id="KW-0808">Transferase</keyword>
<dbReference type="InterPro" id="IPR032710">
    <property type="entry name" value="NTF2-like_dom_sf"/>
</dbReference>
<evidence type="ECO:0000259" key="8">
    <source>
        <dbReference type="Pfam" id="PF04542"/>
    </source>
</evidence>
<protein>
    <recommendedName>
        <fullName evidence="7">RNA polymerase sigma factor</fullName>
    </recommendedName>
</protein>
<dbReference type="InterPro" id="IPR014284">
    <property type="entry name" value="RNA_pol_sigma-70_dom"/>
</dbReference>
<gene>
    <name evidence="11" type="ORF">HKK74_38150</name>
</gene>
<dbReference type="SUPFAM" id="SSF88659">
    <property type="entry name" value="Sigma3 and sigma4 domains of RNA polymerase sigma factors"/>
    <property type="match status" value="1"/>
</dbReference>
<comment type="similarity">
    <text evidence="1 7">Belongs to the sigma-70 factor family. ECF subfamily.</text>
</comment>
<evidence type="ECO:0000256" key="4">
    <source>
        <dbReference type="ARBA" id="ARBA00023082"/>
    </source>
</evidence>
<dbReference type="InterPro" id="IPR039425">
    <property type="entry name" value="RNA_pol_sigma-70-like"/>
</dbReference>
<dbReference type="PROSITE" id="PS01063">
    <property type="entry name" value="SIGMA70_ECF"/>
    <property type="match status" value="1"/>
</dbReference>
<dbReference type="Pfam" id="PF08281">
    <property type="entry name" value="Sigma70_r4_2"/>
    <property type="match status" value="1"/>
</dbReference>
<feature type="domain" description="SnoaL-like" evidence="10">
    <location>
        <begin position="225"/>
        <end position="326"/>
    </location>
</feature>
<dbReference type="InterPro" id="IPR014305">
    <property type="entry name" value="RNA_pol_sigma-G_actinobac"/>
</dbReference>
<dbReference type="InterPro" id="IPR007627">
    <property type="entry name" value="RNA_pol_sigma70_r2"/>
</dbReference>
<dbReference type="InterPro" id="IPR013324">
    <property type="entry name" value="RNA_pol_sigma_r3/r4-like"/>
</dbReference>
<dbReference type="SUPFAM" id="SSF88946">
    <property type="entry name" value="Sigma2 domain of RNA polymerase sigma factors"/>
    <property type="match status" value="1"/>
</dbReference>
<sequence>MARAAESEVVAAVRAGDEKAFAGLVERHRRELHVHCYRMLGSLEDSEDLVQETFLRAWRKRESFQGNSTFRAWLYRIATNACLDALAHRLRDQRARGVAPAADPDAAAPPPPEIAWLQPYPDRLLEPIAPSAAEPDAAVVAKETIELAFLVAIQHLSPRQRAVLILRDVLGWPAKETAAALEMSVAAVKSALQRARPELKRHLPQRRADWAPSADPTEEERVLLQRYMDAHERADATAIAGLLSEDARVTMPPYPDRYEGREAIATLLAEILDPGSPGYVGHLRTLPTRANLQPAAAIYLRDPAGSEYRPMTLDVLRIEDAKVVEITAFASALFPAFGLPPTL</sequence>
<dbReference type="NCBIfam" id="NF006089">
    <property type="entry name" value="PRK08241.1"/>
    <property type="match status" value="1"/>
</dbReference>
<comment type="subunit">
    <text evidence="2">Interacts transiently with the RNA polymerase catalytic core formed by RpoA, RpoB, RpoC and RpoZ (2 alpha, 1 beta, 1 beta' and 1 omega subunit) to form the RNA polymerase holoenzyme that can initiate transcription.</text>
</comment>
<dbReference type="SUPFAM" id="SSF54427">
    <property type="entry name" value="NTF2-like"/>
    <property type="match status" value="1"/>
</dbReference>
<dbReference type="InterPro" id="IPR013325">
    <property type="entry name" value="RNA_pol_sigma_r2"/>
</dbReference>
<dbReference type="PANTHER" id="PTHR43133:SF65">
    <property type="entry name" value="ECF RNA POLYMERASE SIGMA FACTOR SIGG"/>
    <property type="match status" value="1"/>
</dbReference>
<evidence type="ECO:0000313" key="12">
    <source>
        <dbReference type="Proteomes" id="UP000805614"/>
    </source>
</evidence>
<keyword evidence="12" id="KW-1185">Reference proteome</keyword>
<evidence type="ECO:0000256" key="7">
    <source>
        <dbReference type="RuleBase" id="RU000716"/>
    </source>
</evidence>
<comment type="caution">
    <text evidence="11">The sequence shown here is derived from an EMBL/GenBank/DDBJ whole genome shotgun (WGS) entry which is preliminary data.</text>
</comment>
<dbReference type="InterPro" id="IPR036388">
    <property type="entry name" value="WH-like_DNA-bd_sf"/>
</dbReference>
<evidence type="ECO:0000256" key="2">
    <source>
        <dbReference type="ARBA" id="ARBA00011344"/>
    </source>
</evidence>
<evidence type="ECO:0000256" key="5">
    <source>
        <dbReference type="ARBA" id="ARBA00023125"/>
    </source>
</evidence>
<name>A0ABR7M3F8_9ACTN</name>
<keyword evidence="3 7" id="KW-0805">Transcription regulation</keyword>
<dbReference type="Gene3D" id="3.10.450.50">
    <property type="match status" value="1"/>
</dbReference>
<keyword evidence="6 7" id="KW-0804">Transcription</keyword>
<dbReference type="InterPro" id="IPR037401">
    <property type="entry name" value="SnoaL-like"/>
</dbReference>
<dbReference type="PANTHER" id="PTHR43133">
    <property type="entry name" value="RNA POLYMERASE ECF-TYPE SIGMA FACTO"/>
    <property type="match status" value="1"/>
</dbReference>
<dbReference type="Pfam" id="PF04542">
    <property type="entry name" value="Sigma70_r2"/>
    <property type="match status" value="1"/>
</dbReference>
<evidence type="ECO:0000256" key="6">
    <source>
        <dbReference type="ARBA" id="ARBA00023163"/>
    </source>
</evidence>
<evidence type="ECO:0000256" key="3">
    <source>
        <dbReference type="ARBA" id="ARBA00023015"/>
    </source>
</evidence>
<feature type="domain" description="RNA polymerase sigma-70 region 2" evidence="8">
    <location>
        <begin position="24"/>
        <end position="88"/>
    </location>
</feature>
<dbReference type="Gene3D" id="1.10.10.10">
    <property type="entry name" value="Winged helix-like DNA-binding domain superfamily/Winged helix DNA-binding domain"/>
    <property type="match status" value="1"/>
</dbReference>
<dbReference type="InterPro" id="IPR000838">
    <property type="entry name" value="RNA_pol_sigma70_ECF_CS"/>
</dbReference>
<dbReference type="Gene3D" id="1.10.1740.10">
    <property type="match status" value="1"/>
</dbReference>
<dbReference type="NCBIfam" id="TIGR02960">
    <property type="entry name" value="SigX5"/>
    <property type="match status" value="1"/>
</dbReference>